<dbReference type="EMBL" id="BIFS01000001">
    <property type="protein sequence ID" value="GCE18708.1"/>
    <property type="molecule type" value="Genomic_DNA"/>
</dbReference>
<dbReference type="GO" id="GO:0004376">
    <property type="term" value="F:GPI mannosyltransferase activity"/>
    <property type="evidence" value="ECO:0007669"/>
    <property type="project" value="InterPro"/>
</dbReference>
<accession>A0A402AHW6</accession>
<dbReference type="InterPro" id="IPR007315">
    <property type="entry name" value="PIG-V/Gpi18"/>
</dbReference>
<comment type="caution">
    <text evidence="11">The sequence shown here is derived from an EMBL/GenBank/DDBJ whole genome shotgun (WGS) entry which is preliminary data.</text>
</comment>
<evidence type="ECO:0000256" key="4">
    <source>
        <dbReference type="ARBA" id="ARBA00022676"/>
    </source>
</evidence>
<dbReference type="PANTHER" id="PTHR12468:SF2">
    <property type="entry name" value="GPI MANNOSYLTRANSFERASE 2"/>
    <property type="match status" value="1"/>
</dbReference>
<feature type="transmembrane region" description="Helical" evidence="10">
    <location>
        <begin position="390"/>
        <end position="411"/>
    </location>
</feature>
<feature type="transmembrane region" description="Helical" evidence="10">
    <location>
        <begin position="126"/>
        <end position="147"/>
    </location>
</feature>
<feature type="transmembrane region" description="Helical" evidence="10">
    <location>
        <begin position="198"/>
        <end position="224"/>
    </location>
</feature>
<keyword evidence="9 10" id="KW-0472">Membrane</keyword>
<gene>
    <name evidence="11" type="ORF">KDK_25080</name>
</gene>
<dbReference type="PANTHER" id="PTHR12468">
    <property type="entry name" value="GPI MANNOSYLTRANSFERASE 2"/>
    <property type="match status" value="1"/>
</dbReference>
<feature type="transmembrane region" description="Helical" evidence="10">
    <location>
        <begin position="311"/>
        <end position="329"/>
    </location>
</feature>
<name>A0A402AHW6_9CHLR</name>
<evidence type="ECO:0000256" key="10">
    <source>
        <dbReference type="SAM" id="Phobius"/>
    </source>
</evidence>
<evidence type="ECO:0000256" key="2">
    <source>
        <dbReference type="ARBA" id="ARBA00004687"/>
    </source>
</evidence>
<keyword evidence="8 10" id="KW-1133">Transmembrane helix</keyword>
<keyword evidence="3" id="KW-0337">GPI-anchor biosynthesis</keyword>
<evidence type="ECO:0000256" key="9">
    <source>
        <dbReference type="ARBA" id="ARBA00023136"/>
    </source>
</evidence>
<dbReference type="AlphaFoldDB" id="A0A402AHW6"/>
<evidence type="ECO:0000256" key="3">
    <source>
        <dbReference type="ARBA" id="ARBA00022502"/>
    </source>
</evidence>
<comment type="pathway">
    <text evidence="2">Glycolipid biosynthesis; glycosylphosphatidylinositol-anchor biosynthesis.</text>
</comment>
<evidence type="ECO:0000256" key="1">
    <source>
        <dbReference type="ARBA" id="ARBA00004477"/>
    </source>
</evidence>
<evidence type="ECO:0000256" key="8">
    <source>
        <dbReference type="ARBA" id="ARBA00022989"/>
    </source>
</evidence>
<keyword evidence="7" id="KW-0256">Endoplasmic reticulum</keyword>
<evidence type="ECO:0000313" key="11">
    <source>
        <dbReference type="EMBL" id="GCE18708.1"/>
    </source>
</evidence>
<feature type="transmembrane region" description="Helical" evidence="10">
    <location>
        <begin position="236"/>
        <end position="259"/>
    </location>
</feature>
<dbReference type="GO" id="GO:0006506">
    <property type="term" value="P:GPI anchor biosynthetic process"/>
    <property type="evidence" value="ECO:0007669"/>
    <property type="project" value="UniProtKB-UniPathway"/>
</dbReference>
<reference evidence="12" key="1">
    <citation type="submission" date="2018-12" db="EMBL/GenBank/DDBJ databases">
        <title>Tengunoibacter tsumagoiensis gen. nov., sp. nov., Dictyobacter kobayashii sp. nov., D. alpinus sp. nov., and D. joshuensis sp. nov. and description of Dictyobacteraceae fam. nov. within the order Ktedonobacterales isolated from Tengu-no-mugimeshi.</title>
        <authorList>
            <person name="Wang C.M."/>
            <person name="Zheng Y."/>
            <person name="Sakai Y."/>
            <person name="Toyoda A."/>
            <person name="Minakuchi Y."/>
            <person name="Abe K."/>
            <person name="Yokota A."/>
            <person name="Yabe S."/>
        </authorList>
    </citation>
    <scope>NUCLEOTIDE SEQUENCE [LARGE SCALE GENOMIC DNA]</scope>
    <source>
        <strain evidence="12">Uno11</strain>
    </source>
</reference>
<keyword evidence="12" id="KW-1185">Reference proteome</keyword>
<dbReference type="Pfam" id="PF04188">
    <property type="entry name" value="Mannosyl_trans2"/>
    <property type="match status" value="1"/>
</dbReference>
<evidence type="ECO:0000256" key="7">
    <source>
        <dbReference type="ARBA" id="ARBA00022824"/>
    </source>
</evidence>
<keyword evidence="6 10" id="KW-0812">Transmembrane</keyword>
<evidence type="ECO:0000256" key="6">
    <source>
        <dbReference type="ARBA" id="ARBA00022692"/>
    </source>
</evidence>
<feature type="transmembrane region" description="Helical" evidence="10">
    <location>
        <begin position="167"/>
        <end position="191"/>
    </location>
</feature>
<feature type="transmembrane region" description="Helical" evidence="10">
    <location>
        <begin position="280"/>
        <end position="299"/>
    </location>
</feature>
<evidence type="ECO:0000256" key="5">
    <source>
        <dbReference type="ARBA" id="ARBA00022679"/>
    </source>
</evidence>
<proteinExistence type="predicted"/>
<feature type="transmembrane region" description="Helical" evidence="10">
    <location>
        <begin position="42"/>
        <end position="63"/>
    </location>
</feature>
<protein>
    <recommendedName>
        <fullName evidence="13">Glycosyltransferase RgtA/B/C/D-like domain-containing protein</fullName>
    </recommendedName>
</protein>
<feature type="transmembrane region" description="Helical" evidence="10">
    <location>
        <begin position="336"/>
        <end position="352"/>
    </location>
</feature>
<sequence length="412" mass="47633">MKQKKIKQGILLTPTKPAATIRQKIVSAPDWKKWLKAIRAIFPFYLALHIGILLIDGFSSILMHGDIDWQHYPISTLWNTWKQWDTYHYLYIAVNGYPSKQETAFFPLYPLLTGFLLKLHVCSNPVVAQLIISNLAWLILMAVFYQFVKEDVNEDTAQRTVLYHSIFPTAFFLAAGYNESLLLCLVLLSFYQMRHGRWWLAGIFGFFACLTRSTGILLVIPFIYEYLSQCEFKIKPIAQLPIPGLLLIPTGLGVFMVYTKLRFNDWLSFMHVEAIWNRHFTMPWVGIFIALQLIHQSSLLSYQALRNLTDLVPDLFVLALLLAGWVGPWKLPRKDWSYLLFGTVLWLFYQFTPVIPGYPLASMGRYMLEVFPAFIVAARIGTHKGFHLNYICIALAMYAYLVIAFLSGYWVL</sequence>
<evidence type="ECO:0008006" key="13">
    <source>
        <dbReference type="Google" id="ProtNLM"/>
    </source>
</evidence>
<dbReference type="GO" id="GO:0000009">
    <property type="term" value="F:alpha-1,6-mannosyltransferase activity"/>
    <property type="evidence" value="ECO:0007669"/>
    <property type="project" value="InterPro"/>
</dbReference>
<dbReference type="OrthoDB" id="141091at2"/>
<keyword evidence="4" id="KW-0328">Glycosyltransferase</keyword>
<dbReference type="RefSeq" id="WP_126550214.1">
    <property type="nucleotide sequence ID" value="NZ_BIFS01000001.1"/>
</dbReference>
<dbReference type="GO" id="GO:0016020">
    <property type="term" value="C:membrane"/>
    <property type="evidence" value="ECO:0007669"/>
    <property type="project" value="GOC"/>
</dbReference>
<dbReference type="UniPathway" id="UPA00196"/>
<organism evidence="11 12">
    <name type="scientific">Dictyobacter kobayashii</name>
    <dbReference type="NCBI Taxonomy" id="2014872"/>
    <lineage>
        <taxon>Bacteria</taxon>
        <taxon>Bacillati</taxon>
        <taxon>Chloroflexota</taxon>
        <taxon>Ktedonobacteria</taxon>
        <taxon>Ktedonobacterales</taxon>
        <taxon>Dictyobacteraceae</taxon>
        <taxon>Dictyobacter</taxon>
    </lineage>
</organism>
<comment type="subcellular location">
    <subcellularLocation>
        <location evidence="1">Endoplasmic reticulum membrane</location>
        <topology evidence="1">Multi-pass membrane protein</topology>
    </subcellularLocation>
</comment>
<feature type="transmembrane region" description="Helical" evidence="10">
    <location>
        <begin position="104"/>
        <end position="121"/>
    </location>
</feature>
<dbReference type="Proteomes" id="UP000287188">
    <property type="component" value="Unassembled WGS sequence"/>
</dbReference>
<keyword evidence="5" id="KW-0808">Transferase</keyword>
<evidence type="ECO:0000313" key="12">
    <source>
        <dbReference type="Proteomes" id="UP000287188"/>
    </source>
</evidence>
<dbReference type="GO" id="GO:0031501">
    <property type="term" value="C:mannosyltransferase complex"/>
    <property type="evidence" value="ECO:0007669"/>
    <property type="project" value="TreeGrafter"/>
</dbReference>